<dbReference type="AlphaFoldDB" id="A0AAN9QJJ4"/>
<dbReference type="Proteomes" id="UP001367508">
    <property type="component" value="Unassembled WGS sequence"/>
</dbReference>
<proteinExistence type="predicted"/>
<reference evidence="1 2" key="1">
    <citation type="submission" date="2024-01" db="EMBL/GenBank/DDBJ databases">
        <title>The genomes of 5 underutilized Papilionoideae crops provide insights into root nodulation and disease resistanc.</title>
        <authorList>
            <person name="Jiang F."/>
        </authorList>
    </citation>
    <scope>NUCLEOTIDE SEQUENCE [LARGE SCALE GENOMIC DNA]</scope>
    <source>
        <strain evidence="1">LVBAO_FW01</strain>
        <tissue evidence="1">Leaves</tissue>
    </source>
</reference>
<gene>
    <name evidence="1" type="ORF">VNO77_18344</name>
</gene>
<name>A0AAN9QJJ4_CANGL</name>
<organism evidence="1 2">
    <name type="scientific">Canavalia gladiata</name>
    <name type="common">Sword bean</name>
    <name type="synonym">Dolichos gladiatus</name>
    <dbReference type="NCBI Taxonomy" id="3824"/>
    <lineage>
        <taxon>Eukaryota</taxon>
        <taxon>Viridiplantae</taxon>
        <taxon>Streptophyta</taxon>
        <taxon>Embryophyta</taxon>
        <taxon>Tracheophyta</taxon>
        <taxon>Spermatophyta</taxon>
        <taxon>Magnoliopsida</taxon>
        <taxon>eudicotyledons</taxon>
        <taxon>Gunneridae</taxon>
        <taxon>Pentapetalae</taxon>
        <taxon>rosids</taxon>
        <taxon>fabids</taxon>
        <taxon>Fabales</taxon>
        <taxon>Fabaceae</taxon>
        <taxon>Papilionoideae</taxon>
        <taxon>50 kb inversion clade</taxon>
        <taxon>NPAAA clade</taxon>
        <taxon>indigoferoid/millettioid clade</taxon>
        <taxon>Phaseoleae</taxon>
        <taxon>Canavalia</taxon>
    </lineage>
</organism>
<dbReference type="EMBL" id="JAYMYQ010000004">
    <property type="protein sequence ID" value="KAK7337757.1"/>
    <property type="molecule type" value="Genomic_DNA"/>
</dbReference>
<sequence length="215" mass="24409">MGCCLLLIVPFIQMFVNDKSIISFSWLLAKNNATRKDTKNANMVHYSAGIGFLKGTLITPLYVYPYDISHKPKQLKRLSQLHAESLDQCLNHAHFGFNMGIFSHVPRTPHVLVARHKTITRANSLPFPTTLGIIRKGLSCMIGSKFVQKIVLDAEKCVTSQYWCNMLGFWDKLYLTLKVYDGITMIKCWPPINPMLLILTQEEELEYGEGEDAAL</sequence>
<evidence type="ECO:0000313" key="2">
    <source>
        <dbReference type="Proteomes" id="UP001367508"/>
    </source>
</evidence>
<comment type="caution">
    <text evidence="1">The sequence shown here is derived from an EMBL/GenBank/DDBJ whole genome shotgun (WGS) entry which is preliminary data.</text>
</comment>
<accession>A0AAN9QJJ4</accession>
<keyword evidence="2" id="KW-1185">Reference proteome</keyword>
<protein>
    <submittedName>
        <fullName evidence="1">Uncharacterized protein</fullName>
    </submittedName>
</protein>
<evidence type="ECO:0000313" key="1">
    <source>
        <dbReference type="EMBL" id="KAK7337757.1"/>
    </source>
</evidence>